<dbReference type="InterPro" id="IPR054712">
    <property type="entry name" value="Cas3-like_dom"/>
</dbReference>
<dbReference type="GO" id="GO:0051607">
    <property type="term" value="P:defense response to virus"/>
    <property type="evidence" value="ECO:0007669"/>
    <property type="project" value="UniProtKB-KW"/>
</dbReference>
<dbReference type="InterPro" id="IPR006474">
    <property type="entry name" value="Helicase_Cas3_CRISPR-ass_core"/>
</dbReference>
<dbReference type="GO" id="GO:0005829">
    <property type="term" value="C:cytosol"/>
    <property type="evidence" value="ECO:0007669"/>
    <property type="project" value="TreeGrafter"/>
</dbReference>
<reference evidence="8 9" key="1">
    <citation type="submission" date="2021-04" db="EMBL/GenBank/DDBJ databases">
        <title>Complete genome sequence of Stygiolobus sp. KN-1.</title>
        <authorList>
            <person name="Nakamura K."/>
            <person name="Sakai H."/>
            <person name="Kurosawa N."/>
        </authorList>
    </citation>
    <scope>NUCLEOTIDE SEQUENCE [LARGE SCALE GENOMIC DNA]</scope>
    <source>
        <strain evidence="8 9">KN-1</strain>
    </source>
</reference>
<keyword evidence="4" id="KW-0067">ATP-binding</keyword>
<dbReference type="InterPro" id="IPR011545">
    <property type="entry name" value="DEAD/DEAH_box_helicase_dom"/>
</dbReference>
<dbReference type="Proteomes" id="UP000825123">
    <property type="component" value="Chromosome"/>
</dbReference>
<accession>A0A8D5ZJ20</accession>
<dbReference type="GO" id="GO:0003676">
    <property type="term" value="F:nucleic acid binding"/>
    <property type="evidence" value="ECO:0007669"/>
    <property type="project" value="InterPro"/>
</dbReference>
<proteinExistence type="predicted"/>
<evidence type="ECO:0000259" key="7">
    <source>
        <dbReference type="PROSITE" id="PS51192"/>
    </source>
</evidence>
<dbReference type="SUPFAM" id="SSF52540">
    <property type="entry name" value="P-loop containing nucleoside triphosphate hydrolases"/>
    <property type="match status" value="1"/>
</dbReference>
<dbReference type="GO" id="GO:0003724">
    <property type="term" value="F:RNA helicase activity"/>
    <property type="evidence" value="ECO:0007669"/>
    <property type="project" value="TreeGrafter"/>
</dbReference>
<dbReference type="KEGG" id="csty:KN1_10640"/>
<dbReference type="InterPro" id="IPR001650">
    <property type="entry name" value="Helicase_C-like"/>
</dbReference>
<protein>
    <recommendedName>
        <fullName evidence="7">Helicase ATP-binding domain-containing protein</fullName>
    </recommendedName>
</protein>
<dbReference type="InterPro" id="IPR050079">
    <property type="entry name" value="DEAD_box_RNA_helicase"/>
</dbReference>
<dbReference type="RefSeq" id="WP_221289777.1">
    <property type="nucleotide sequence ID" value="NZ_AP024597.1"/>
</dbReference>
<dbReference type="Gene3D" id="3.40.50.300">
    <property type="entry name" value="P-loop containing nucleotide triphosphate hydrolases"/>
    <property type="match status" value="2"/>
</dbReference>
<sequence>MRDFIEEMINAWGRHKGKRVALDSERLNDQLALARRVYEEASAANQGVLFMLRAPTGFGKTEVLFAPFLYQFVEGQWFAPRMYLVEPVNALLKQMEERAKVYSQLVAPSPTVGSDYGDTLKKTYLYTAVITLTTVDSAFYGFTAKRVVTWRERDYETGRYSMPAGLLTGSYLVFDEAHLIQDQVFLGPRVMSKVICSIVAAGGLVVFSSATLPSITAGLFKEECDKYGAKVIDLPFPRAKKEARVSYVNRPISEAECGEGSAIFVNTVERAIKMKERCKGAVLLHSLMRKDDKERALRGLEEGKALIATQAAEVGIDYDFKRVITELAPIDSLIQRFGRVRKDVIDAEVYEVENSLPYDDDVVNRSRDVLQSVSTISSSDVGKLVDEVYDESIVGKLSELGDTFYLSTVEYLQGLTLFSYPPEDTPYLKPSYYVTLYLLSAAEYEKIRDLHEGGKADAVEEVSRIMANASVKYPISYIDDYNRKRLESFIEKGDVYNGAVYSKDFLKKVKGITHELIIVVDGQTYSPDEGFKGLIGAVGGQKGRSEKRSRKKGRGKK</sequence>
<dbReference type="GO" id="GO:0140097">
    <property type="term" value="F:catalytic activity, acting on DNA"/>
    <property type="evidence" value="ECO:0007669"/>
    <property type="project" value="UniProtKB-ARBA"/>
</dbReference>
<dbReference type="InterPro" id="IPR014001">
    <property type="entry name" value="Helicase_ATP-bd"/>
</dbReference>
<evidence type="ECO:0000256" key="6">
    <source>
        <dbReference type="SAM" id="MobiDB-lite"/>
    </source>
</evidence>
<dbReference type="GeneID" id="66162807"/>
<keyword evidence="5" id="KW-0051">Antiviral defense</keyword>
<dbReference type="SMART" id="SM00487">
    <property type="entry name" value="DEXDc"/>
    <property type="match status" value="1"/>
</dbReference>
<evidence type="ECO:0000256" key="5">
    <source>
        <dbReference type="ARBA" id="ARBA00023118"/>
    </source>
</evidence>
<dbReference type="Pfam" id="PF00270">
    <property type="entry name" value="DEAD"/>
    <property type="match status" value="1"/>
</dbReference>
<keyword evidence="1" id="KW-0547">Nucleotide-binding</keyword>
<dbReference type="GO" id="GO:0005524">
    <property type="term" value="F:ATP binding"/>
    <property type="evidence" value="ECO:0007669"/>
    <property type="project" value="UniProtKB-KW"/>
</dbReference>
<dbReference type="NCBIfam" id="TIGR01587">
    <property type="entry name" value="cas3_core"/>
    <property type="match status" value="1"/>
</dbReference>
<evidence type="ECO:0000256" key="3">
    <source>
        <dbReference type="ARBA" id="ARBA00022806"/>
    </source>
</evidence>
<name>A0A8D5ZJ20_9CREN</name>
<gene>
    <name evidence="8" type="ORF">KN1_10640</name>
</gene>
<dbReference type="Pfam" id="PF22590">
    <property type="entry name" value="Cas3-like_C_2"/>
    <property type="match status" value="1"/>
</dbReference>
<dbReference type="PROSITE" id="PS51192">
    <property type="entry name" value="HELICASE_ATP_BIND_1"/>
    <property type="match status" value="1"/>
</dbReference>
<keyword evidence="2" id="KW-0378">Hydrolase</keyword>
<feature type="region of interest" description="Disordered" evidence="6">
    <location>
        <begin position="537"/>
        <end position="557"/>
    </location>
</feature>
<feature type="domain" description="Helicase ATP-binding" evidence="7">
    <location>
        <begin position="41"/>
        <end position="230"/>
    </location>
</feature>
<evidence type="ECO:0000256" key="2">
    <source>
        <dbReference type="ARBA" id="ARBA00022801"/>
    </source>
</evidence>
<evidence type="ECO:0000256" key="1">
    <source>
        <dbReference type="ARBA" id="ARBA00022741"/>
    </source>
</evidence>
<dbReference type="SMART" id="SM00490">
    <property type="entry name" value="HELICc"/>
    <property type="match status" value="1"/>
</dbReference>
<keyword evidence="9" id="KW-1185">Reference proteome</keyword>
<dbReference type="PANTHER" id="PTHR47959">
    <property type="entry name" value="ATP-DEPENDENT RNA HELICASE RHLE-RELATED"/>
    <property type="match status" value="1"/>
</dbReference>
<evidence type="ECO:0000256" key="4">
    <source>
        <dbReference type="ARBA" id="ARBA00022840"/>
    </source>
</evidence>
<dbReference type="EMBL" id="AP024597">
    <property type="protein sequence ID" value="BCU69767.1"/>
    <property type="molecule type" value="Genomic_DNA"/>
</dbReference>
<dbReference type="AlphaFoldDB" id="A0A8D5ZJ20"/>
<dbReference type="PANTHER" id="PTHR47959:SF16">
    <property type="entry name" value="CRISPR-ASSOCIATED NUCLEASE_HELICASE CAS3-RELATED"/>
    <property type="match status" value="1"/>
</dbReference>
<evidence type="ECO:0000313" key="8">
    <source>
        <dbReference type="EMBL" id="BCU69767.1"/>
    </source>
</evidence>
<feature type="compositionally biased region" description="Basic residues" evidence="6">
    <location>
        <begin position="545"/>
        <end position="557"/>
    </location>
</feature>
<organism evidence="8 9">
    <name type="scientific">Stygiolobus caldivivus</name>
    <dbReference type="NCBI Taxonomy" id="2824673"/>
    <lineage>
        <taxon>Archaea</taxon>
        <taxon>Thermoproteota</taxon>
        <taxon>Thermoprotei</taxon>
        <taxon>Sulfolobales</taxon>
        <taxon>Sulfolobaceae</taxon>
        <taxon>Stygiolobus</taxon>
    </lineage>
</organism>
<dbReference type="InterPro" id="IPR027417">
    <property type="entry name" value="P-loop_NTPase"/>
</dbReference>
<dbReference type="GO" id="GO:0016787">
    <property type="term" value="F:hydrolase activity"/>
    <property type="evidence" value="ECO:0007669"/>
    <property type="project" value="UniProtKB-KW"/>
</dbReference>
<keyword evidence="3" id="KW-0347">Helicase</keyword>
<evidence type="ECO:0000313" key="9">
    <source>
        <dbReference type="Proteomes" id="UP000825123"/>
    </source>
</evidence>